<reference evidence="2" key="1">
    <citation type="submission" date="2016-04" db="EMBL/GenBank/DDBJ databases">
        <authorList>
            <person name="Evans L.H."/>
            <person name="Alamgir A."/>
            <person name="Owens N."/>
            <person name="Weber N.D."/>
            <person name="Virtaneva K."/>
            <person name="Barbian K."/>
            <person name="Babar A."/>
            <person name="Rosenke K."/>
        </authorList>
    </citation>
    <scope>NUCLEOTIDE SEQUENCE [LARGE SCALE GENOMIC DNA]</scope>
    <source>
        <strain evidence="2">CBS 101.48</strain>
    </source>
</reference>
<dbReference type="OrthoDB" id="2288868at2759"/>
<dbReference type="AlphaFoldDB" id="A0A168LST0"/>
<feature type="compositionally biased region" description="Acidic residues" evidence="1">
    <location>
        <begin position="59"/>
        <end position="79"/>
    </location>
</feature>
<gene>
    <name evidence="2" type="primary">ABSGL_02921.1 scaffold 4049</name>
</gene>
<name>A0A168LST0_ABSGL</name>
<feature type="region of interest" description="Disordered" evidence="1">
    <location>
        <begin position="1"/>
        <end position="26"/>
    </location>
</feature>
<evidence type="ECO:0000256" key="1">
    <source>
        <dbReference type="SAM" id="MobiDB-lite"/>
    </source>
</evidence>
<dbReference type="OMA" id="ITAMQAD"/>
<organism evidence="2">
    <name type="scientific">Absidia glauca</name>
    <name type="common">Pin mould</name>
    <dbReference type="NCBI Taxonomy" id="4829"/>
    <lineage>
        <taxon>Eukaryota</taxon>
        <taxon>Fungi</taxon>
        <taxon>Fungi incertae sedis</taxon>
        <taxon>Mucoromycota</taxon>
        <taxon>Mucoromycotina</taxon>
        <taxon>Mucoromycetes</taxon>
        <taxon>Mucorales</taxon>
        <taxon>Cunninghamellaceae</taxon>
        <taxon>Absidia</taxon>
    </lineage>
</organism>
<feature type="compositionally biased region" description="Polar residues" evidence="1">
    <location>
        <begin position="1"/>
        <end position="12"/>
    </location>
</feature>
<sequence>MYTIKATYSSPNHSHEIKSTGENSSLDQLTTAITAMKTDLNQYLTKVMVENNESLEAPQNDDDDEEEEEEDEDEKEESTDPSLDQQSKKQKTSP</sequence>
<evidence type="ECO:0000313" key="3">
    <source>
        <dbReference type="Proteomes" id="UP000078561"/>
    </source>
</evidence>
<dbReference type="Proteomes" id="UP000078561">
    <property type="component" value="Unassembled WGS sequence"/>
</dbReference>
<dbReference type="InParanoid" id="A0A168LST0"/>
<accession>A0A168LST0</accession>
<dbReference type="EMBL" id="LT551793">
    <property type="protein sequence ID" value="SAL97427.1"/>
    <property type="molecule type" value="Genomic_DNA"/>
</dbReference>
<proteinExistence type="predicted"/>
<evidence type="ECO:0000313" key="2">
    <source>
        <dbReference type="EMBL" id="SAL97427.1"/>
    </source>
</evidence>
<feature type="region of interest" description="Disordered" evidence="1">
    <location>
        <begin position="48"/>
        <end position="94"/>
    </location>
</feature>
<protein>
    <submittedName>
        <fullName evidence="2">Uncharacterized protein</fullName>
    </submittedName>
</protein>
<keyword evidence="3" id="KW-1185">Reference proteome</keyword>